<comment type="pathway">
    <text evidence="2 9">Polyol metabolism; (R,R)-butane-2,3-diol biosynthesis; (R,R)-butane-2,3-diol from pyruvate: step 2/3.</text>
</comment>
<dbReference type="GO" id="GO:0045151">
    <property type="term" value="P:acetoin biosynthetic process"/>
    <property type="evidence" value="ECO:0007669"/>
    <property type="project" value="UniProtKB-UniRule"/>
</dbReference>
<keyword evidence="7 9" id="KW-0005">Acetoin biosynthesis</keyword>
<dbReference type="PANTHER" id="PTHR35524">
    <property type="entry name" value="ALPHA-ACETOLACTATE DECARBOXYLASE"/>
    <property type="match status" value="1"/>
</dbReference>
<dbReference type="CDD" id="cd17299">
    <property type="entry name" value="acetolactate_decarboxylase"/>
    <property type="match status" value="1"/>
</dbReference>
<evidence type="ECO:0000313" key="11">
    <source>
        <dbReference type="Proteomes" id="UP000032279"/>
    </source>
</evidence>
<evidence type="ECO:0000256" key="1">
    <source>
        <dbReference type="ARBA" id="ARBA00001784"/>
    </source>
</evidence>
<dbReference type="NCBIfam" id="TIGR01252">
    <property type="entry name" value="acetolac_decarb"/>
    <property type="match status" value="1"/>
</dbReference>
<evidence type="ECO:0000256" key="8">
    <source>
        <dbReference type="ARBA" id="ARBA00023239"/>
    </source>
</evidence>
<dbReference type="GO" id="GO:0047605">
    <property type="term" value="F:acetolactate decarboxylase activity"/>
    <property type="evidence" value="ECO:0007669"/>
    <property type="project" value="UniProtKB-UniRule"/>
</dbReference>
<keyword evidence="11" id="KW-1185">Reference proteome</keyword>
<comment type="caution">
    <text evidence="10">The sequence shown here is derived from an EMBL/GenBank/DDBJ whole genome shotgun (WGS) entry which is preliminary data.</text>
</comment>
<evidence type="ECO:0000256" key="3">
    <source>
        <dbReference type="ARBA" id="ARBA00007106"/>
    </source>
</evidence>
<proteinExistence type="inferred from homology"/>
<dbReference type="SUPFAM" id="SSF117856">
    <property type="entry name" value="AF0104/ALDC/Ptd012-like"/>
    <property type="match status" value="1"/>
</dbReference>
<dbReference type="Proteomes" id="UP000032279">
    <property type="component" value="Unassembled WGS sequence"/>
</dbReference>
<evidence type="ECO:0000256" key="9">
    <source>
        <dbReference type="PIRNR" id="PIRNR001332"/>
    </source>
</evidence>
<dbReference type="AlphaFoldDB" id="A0A0D1A885"/>
<dbReference type="PIRSF" id="PIRSF001332">
    <property type="entry name" value="Acetolac_decarb"/>
    <property type="match status" value="1"/>
</dbReference>
<accession>A0A0D1A885</accession>
<evidence type="ECO:0000256" key="4">
    <source>
        <dbReference type="ARBA" id="ARBA00013204"/>
    </source>
</evidence>
<evidence type="ECO:0000256" key="7">
    <source>
        <dbReference type="ARBA" id="ARBA00023061"/>
    </source>
</evidence>
<dbReference type="Pfam" id="PF03306">
    <property type="entry name" value="AAL_decarboxy"/>
    <property type="match status" value="1"/>
</dbReference>
<evidence type="ECO:0000256" key="2">
    <source>
        <dbReference type="ARBA" id="ARBA00005170"/>
    </source>
</evidence>
<evidence type="ECO:0000313" key="10">
    <source>
        <dbReference type="EMBL" id="KIS02991.1"/>
    </source>
</evidence>
<dbReference type="InterPro" id="IPR005128">
    <property type="entry name" value="Acetolactate_a_deCO2ase"/>
</dbReference>
<dbReference type="PATRIC" id="fig|1335616.4.peg.1419"/>
<dbReference type="EMBL" id="AWTT01000036">
    <property type="protein sequence ID" value="KIS02991.1"/>
    <property type="molecule type" value="Genomic_DNA"/>
</dbReference>
<dbReference type="RefSeq" id="WP_052497819.1">
    <property type="nucleotide sequence ID" value="NZ_AWTT01000036.1"/>
</dbReference>
<sequence length="237" mass="26147">MRDTTTLYQHGTLAMLVAGLFEGTLPLGELLEHGDTGIGTADCLDGEMVIVDGQAYKVQGSGTVVPLTPDTKVPFASVHFMDAQEQRSVVGVTDEQLKQQIQTEMKMDNVFVGLRIDGTFSHMHTRAVNKQERPFPNLTAATRVQPEFNADQVSGTVVGYFAPHLFQGATVGGFHWHFINTTRNFGGHILDFTIDQAEISVQVLENLVQHLPINNTEFRAKNLDLKTLSDDINEAEH</sequence>
<organism evidence="10 11">
    <name type="scientific">Paucilactobacillus wasatchensis</name>
    <dbReference type="NCBI Taxonomy" id="1335616"/>
    <lineage>
        <taxon>Bacteria</taxon>
        <taxon>Bacillati</taxon>
        <taxon>Bacillota</taxon>
        <taxon>Bacilli</taxon>
        <taxon>Lactobacillales</taxon>
        <taxon>Lactobacillaceae</taxon>
        <taxon>Paucilactobacillus</taxon>
    </lineage>
</organism>
<dbReference type="OrthoDB" id="8612680at2"/>
<dbReference type="Gene3D" id="3.30.1330.80">
    <property type="entry name" value="Hypothetical protein, similar to alpha- acetolactate decarboxylase, domain 2"/>
    <property type="match status" value="2"/>
</dbReference>
<protein>
    <recommendedName>
        <fullName evidence="5 9">Alpha-acetolactate decarboxylase</fullName>
        <ecNumber evidence="4 9">4.1.1.5</ecNumber>
    </recommendedName>
</protein>
<keyword evidence="8 9" id="KW-0456">Lyase</keyword>
<dbReference type="EC" id="4.1.1.5" evidence="4 9"/>
<dbReference type="PANTHER" id="PTHR35524:SF1">
    <property type="entry name" value="ALPHA-ACETOLACTATE DECARBOXYLASE"/>
    <property type="match status" value="1"/>
</dbReference>
<gene>
    <name evidence="10" type="ORF">WDC_1415</name>
</gene>
<evidence type="ECO:0000256" key="5">
    <source>
        <dbReference type="ARBA" id="ARBA00020164"/>
    </source>
</evidence>
<dbReference type="STRING" id="1335616.WDC_1415"/>
<keyword evidence="6 9" id="KW-0210">Decarboxylase</keyword>
<comment type="similarity">
    <text evidence="3 9">Belongs to the alpha-acetolactate decarboxylase family.</text>
</comment>
<name>A0A0D1A885_9LACO</name>
<comment type="catalytic activity">
    <reaction evidence="1 9">
        <text>(2S)-2-acetolactate + H(+) = (R)-acetoin + CO2</text>
        <dbReference type="Rhea" id="RHEA:21580"/>
        <dbReference type="ChEBI" id="CHEBI:15378"/>
        <dbReference type="ChEBI" id="CHEBI:15686"/>
        <dbReference type="ChEBI" id="CHEBI:16526"/>
        <dbReference type="ChEBI" id="CHEBI:58476"/>
        <dbReference type="EC" id="4.1.1.5"/>
    </reaction>
</comment>
<evidence type="ECO:0000256" key="6">
    <source>
        <dbReference type="ARBA" id="ARBA00022793"/>
    </source>
</evidence>
<reference evidence="10 11" key="1">
    <citation type="submission" date="2013-08" db="EMBL/GenBank/DDBJ databases">
        <title>Lactobacillus wasatchii sp. WDC04, a late gas producing bacteria isolated from aged chedder cheese.</title>
        <authorList>
            <person name="Oberg C.J."/>
            <person name="Culumber M."/>
            <person name="McMahon D.J."/>
            <person name="Broadbent J.R."/>
            <person name="Oberg T.S."/>
            <person name="Ortaki F."/>
        </authorList>
    </citation>
    <scope>NUCLEOTIDE SEQUENCE [LARGE SCALE GENOMIC DNA]</scope>
    <source>
        <strain evidence="10 11">WDC04</strain>
    </source>
</reference>
<dbReference type="UniPathway" id="UPA00626">
    <property type="reaction ID" value="UER00678"/>
</dbReference>